<gene>
    <name evidence="2" type="ORF">GCM10008986_35130</name>
</gene>
<keyword evidence="1" id="KW-0472">Membrane</keyword>
<evidence type="ECO:0000313" key="2">
    <source>
        <dbReference type="EMBL" id="GAA0504550.1"/>
    </source>
</evidence>
<dbReference type="Proteomes" id="UP001500880">
    <property type="component" value="Unassembled WGS sequence"/>
</dbReference>
<organism evidence="2 3">
    <name type="scientific">Salinibacillus aidingensis</name>
    <dbReference type="NCBI Taxonomy" id="237684"/>
    <lineage>
        <taxon>Bacteria</taxon>
        <taxon>Bacillati</taxon>
        <taxon>Bacillota</taxon>
        <taxon>Bacilli</taxon>
        <taxon>Bacillales</taxon>
        <taxon>Bacillaceae</taxon>
        <taxon>Salinibacillus</taxon>
    </lineage>
</organism>
<keyword evidence="1" id="KW-0812">Transmembrane</keyword>
<name>A0ABN1BTF7_9BACI</name>
<feature type="transmembrane region" description="Helical" evidence="1">
    <location>
        <begin position="85"/>
        <end position="105"/>
    </location>
</feature>
<protein>
    <submittedName>
        <fullName evidence="2">Uncharacterized protein</fullName>
    </submittedName>
</protein>
<dbReference type="EMBL" id="BAAADO010000012">
    <property type="protein sequence ID" value="GAA0504550.1"/>
    <property type="molecule type" value="Genomic_DNA"/>
</dbReference>
<comment type="caution">
    <text evidence="2">The sequence shown here is derived from an EMBL/GenBank/DDBJ whole genome shotgun (WGS) entry which is preliminary data.</text>
</comment>
<proteinExistence type="predicted"/>
<reference evidence="2 3" key="1">
    <citation type="journal article" date="2019" name="Int. J. Syst. Evol. Microbiol.">
        <title>The Global Catalogue of Microorganisms (GCM) 10K type strain sequencing project: providing services to taxonomists for standard genome sequencing and annotation.</title>
        <authorList>
            <consortium name="The Broad Institute Genomics Platform"/>
            <consortium name="The Broad Institute Genome Sequencing Center for Infectious Disease"/>
            <person name="Wu L."/>
            <person name="Ma J."/>
        </authorList>
    </citation>
    <scope>NUCLEOTIDE SEQUENCE [LARGE SCALE GENOMIC DNA]</scope>
    <source>
        <strain evidence="2 3">JCM 12389</strain>
    </source>
</reference>
<evidence type="ECO:0000256" key="1">
    <source>
        <dbReference type="SAM" id="Phobius"/>
    </source>
</evidence>
<accession>A0ABN1BTF7</accession>
<sequence length="149" mass="17032">MIKKIIIALLSTILFSFLMAYLNHVPVSEREPNVYYSPLWSTAMIFAMYSLPVYLIGGISSSYLIDKLVGQKTFDSKWKRYLTEFIIYGIFGVVVAFIFLMVLTISEGEAYLITNSLLNFMTLGLLASLIFYHVSLIFGKKRNSTNELR</sequence>
<dbReference type="RefSeq" id="WP_343844076.1">
    <property type="nucleotide sequence ID" value="NZ_BAAADO010000012.1"/>
</dbReference>
<evidence type="ECO:0000313" key="3">
    <source>
        <dbReference type="Proteomes" id="UP001500880"/>
    </source>
</evidence>
<keyword evidence="1" id="KW-1133">Transmembrane helix</keyword>
<feature type="transmembrane region" description="Helical" evidence="1">
    <location>
        <begin position="44"/>
        <end position="65"/>
    </location>
</feature>
<keyword evidence="3" id="KW-1185">Reference proteome</keyword>
<feature type="transmembrane region" description="Helical" evidence="1">
    <location>
        <begin position="117"/>
        <end position="139"/>
    </location>
</feature>